<organism evidence="3 4">
    <name type="scientific">Runella aurantiaca</name>
    <dbReference type="NCBI Taxonomy" id="2282308"/>
    <lineage>
        <taxon>Bacteria</taxon>
        <taxon>Pseudomonadati</taxon>
        <taxon>Bacteroidota</taxon>
        <taxon>Cytophagia</taxon>
        <taxon>Cytophagales</taxon>
        <taxon>Spirosomataceae</taxon>
        <taxon>Runella</taxon>
    </lineage>
</organism>
<comment type="caution">
    <text evidence="3">The sequence shown here is derived from an EMBL/GenBank/DDBJ whole genome shotgun (WGS) entry which is preliminary data.</text>
</comment>
<accession>A0A369I9G2</accession>
<dbReference type="Gene3D" id="1.10.287.110">
    <property type="entry name" value="DnaJ domain"/>
    <property type="match status" value="1"/>
</dbReference>
<feature type="compositionally biased region" description="Basic and acidic residues" evidence="2">
    <location>
        <begin position="163"/>
        <end position="186"/>
    </location>
</feature>
<evidence type="ECO:0000256" key="1">
    <source>
        <dbReference type="SAM" id="Coils"/>
    </source>
</evidence>
<keyword evidence="4" id="KW-1185">Reference proteome</keyword>
<dbReference type="Proteomes" id="UP000253141">
    <property type="component" value="Unassembled WGS sequence"/>
</dbReference>
<dbReference type="InterPro" id="IPR036869">
    <property type="entry name" value="J_dom_sf"/>
</dbReference>
<dbReference type="SUPFAM" id="SSF46565">
    <property type="entry name" value="Chaperone J-domain"/>
    <property type="match status" value="1"/>
</dbReference>
<dbReference type="EMBL" id="QPIW01000023">
    <property type="protein sequence ID" value="RDB03804.1"/>
    <property type="molecule type" value="Genomic_DNA"/>
</dbReference>
<feature type="coiled-coil region" evidence="1">
    <location>
        <begin position="284"/>
        <end position="350"/>
    </location>
</feature>
<protein>
    <recommendedName>
        <fullName evidence="5">J domain-containing protein</fullName>
    </recommendedName>
</protein>
<feature type="region of interest" description="Disordered" evidence="2">
    <location>
        <begin position="163"/>
        <end position="203"/>
    </location>
</feature>
<feature type="coiled-coil region" evidence="1">
    <location>
        <begin position="22"/>
        <end position="49"/>
    </location>
</feature>
<dbReference type="OrthoDB" id="114754at2"/>
<evidence type="ECO:0008006" key="5">
    <source>
        <dbReference type="Google" id="ProtNLM"/>
    </source>
</evidence>
<evidence type="ECO:0000313" key="4">
    <source>
        <dbReference type="Proteomes" id="UP000253141"/>
    </source>
</evidence>
<proteinExistence type="predicted"/>
<dbReference type="AlphaFoldDB" id="A0A369I9G2"/>
<evidence type="ECO:0000313" key="3">
    <source>
        <dbReference type="EMBL" id="RDB03804.1"/>
    </source>
</evidence>
<evidence type="ECO:0000256" key="2">
    <source>
        <dbReference type="SAM" id="MobiDB-lite"/>
    </source>
</evidence>
<feature type="compositionally biased region" description="Basic and acidic residues" evidence="2">
    <location>
        <begin position="194"/>
        <end position="203"/>
    </location>
</feature>
<gene>
    <name evidence="3" type="ORF">DVG78_22250</name>
</gene>
<sequence length="375" mass="44622">MPAKIIQITKAKAEQTKSQKEFNRLVQKIETLEKSIVEYREIMVKIQQRALTELEPLRKQYFEQRAQLVYRFDRAHDSSFFKKNEKKKLAYLIQDIAFELIDAAGMEEFKPIYDKYSNEGSFDSINEEANQEVAERMKDLFSVFGIDLGDDVDLKDPEKMQEKLHEKMAEQQGAFEEHKRQQEERRAKRPKTQKQIEREQKKELEARNITKAVRTIYMDLVKAFHPDRVTDEAEKDRKTEIMQRVTEAYEKNDVLSLLRLQLEFERIDQSHIESLAEEHLKYYNKILREQTKELEEEYDNLMGQAQMISGQPAYMISTPFGLEFGFDRQIKEFKKVIKSIKKDINDFQSDEVVRAFLKVFKIPKHNDIDGFDFLF</sequence>
<keyword evidence="1" id="KW-0175">Coiled coil</keyword>
<name>A0A369I9G2_9BACT</name>
<reference evidence="3 4" key="1">
    <citation type="submission" date="2018-07" db="EMBL/GenBank/DDBJ databases">
        <title>Genome analysis of Runella aurantiaca.</title>
        <authorList>
            <person name="Yang X."/>
        </authorList>
    </citation>
    <scope>NUCLEOTIDE SEQUENCE [LARGE SCALE GENOMIC DNA]</scope>
    <source>
        <strain evidence="3 4">YX9</strain>
    </source>
</reference>
<dbReference type="RefSeq" id="WP_114463229.1">
    <property type="nucleotide sequence ID" value="NZ_QPIW01000023.1"/>
</dbReference>